<evidence type="ECO:0000256" key="1">
    <source>
        <dbReference type="SAM" id="SignalP"/>
    </source>
</evidence>
<organism evidence="2 3">
    <name type="scientific">Streptomyces gibsoniae</name>
    <dbReference type="NCBI Taxonomy" id="3075529"/>
    <lineage>
        <taxon>Bacteria</taxon>
        <taxon>Bacillati</taxon>
        <taxon>Actinomycetota</taxon>
        <taxon>Actinomycetes</taxon>
        <taxon>Kitasatosporales</taxon>
        <taxon>Streptomycetaceae</taxon>
        <taxon>Streptomyces</taxon>
    </lineage>
</organism>
<reference evidence="3" key="1">
    <citation type="submission" date="2023-07" db="EMBL/GenBank/DDBJ databases">
        <title>30 novel species of actinomycetes from the DSMZ collection.</title>
        <authorList>
            <person name="Nouioui I."/>
        </authorList>
    </citation>
    <scope>NUCLEOTIDE SEQUENCE [LARGE SCALE GENOMIC DNA]</scope>
    <source>
        <strain evidence="3">DSM 41699</strain>
    </source>
</reference>
<dbReference type="Proteomes" id="UP001183809">
    <property type="component" value="Unassembled WGS sequence"/>
</dbReference>
<protein>
    <submittedName>
        <fullName evidence="2">Glyoxalase</fullName>
    </submittedName>
</protein>
<keyword evidence="3" id="KW-1185">Reference proteome</keyword>
<gene>
    <name evidence="2" type="ORF">RM764_31305</name>
</gene>
<evidence type="ECO:0000313" key="2">
    <source>
        <dbReference type="EMBL" id="MDT0467432.1"/>
    </source>
</evidence>
<accession>A0ABU2U2I2</accession>
<dbReference type="EMBL" id="JAVREY010000053">
    <property type="protein sequence ID" value="MDT0467432.1"/>
    <property type="molecule type" value="Genomic_DNA"/>
</dbReference>
<dbReference type="InterPro" id="IPR029068">
    <property type="entry name" value="Glyas_Bleomycin-R_OHBP_Dase"/>
</dbReference>
<feature type="signal peptide" evidence="1">
    <location>
        <begin position="1"/>
        <end position="25"/>
    </location>
</feature>
<keyword evidence="1" id="KW-0732">Signal</keyword>
<dbReference type="RefSeq" id="WP_311698894.1">
    <property type="nucleotide sequence ID" value="NZ_JAVREY010000053.1"/>
</dbReference>
<feature type="chain" id="PRO_5046825391" evidence="1">
    <location>
        <begin position="26"/>
        <end position="307"/>
    </location>
</feature>
<proteinExistence type="predicted"/>
<sequence>MRWRSAVLLLSAALAASLLSVPAEATPPSAAHASATSRPVSVGPQYDTTHVYVTPGSLRTFVTSWESTFGGTNTAAVLTDVTPTPSRTLSELVLSPVGTLSVFDFQTPIPYPFGVERTGWLTTDLDTAVKSALSAGTDVEVAPFDDPIGKDAVIEFPGGIHTQLYWHTAPPHYAALATVPENRLYVSPYAASAFLRSYLRFTRGHITSDRRKADGAAIGLPGTTYRRIAIDSGFGKTVVTVTDGHLPYPFGREQTGYEVSDLTATLAKARATDATVLWGPVTAQGRDSALVRFPGGYIAEIHDTAPR</sequence>
<evidence type="ECO:0000313" key="3">
    <source>
        <dbReference type="Proteomes" id="UP001183809"/>
    </source>
</evidence>
<comment type="caution">
    <text evidence="2">The sequence shown here is derived from an EMBL/GenBank/DDBJ whole genome shotgun (WGS) entry which is preliminary data.</text>
</comment>
<name>A0ABU2U2I2_9ACTN</name>
<dbReference type="SUPFAM" id="SSF54593">
    <property type="entry name" value="Glyoxalase/Bleomycin resistance protein/Dihydroxybiphenyl dioxygenase"/>
    <property type="match status" value="2"/>
</dbReference>